<sequence length="386" mass="42937">MPLLEQGLNRTPRRSPGAAATATRWGGPASLDRVIESLVEQIEARFAELERQVVDPAVIGDRQRYAGVGREYRRLQPAAELAAEWRRAVDDAAGARELLDEGDDPEVREMLATAEARIEELEEAIRLAMVERDPNDDKNVIVEIRGGAGGDEAGIWAGDVYRMLTKYAERLGFQTEPLDVRDGEYTFAVKGDGAYSVFKFEGGTHRVQRVPVTESQGRIHTSTATVAVLPEAEDVDVQIEPNDLQIDVYRSSGPGGQSVNTTDSAVRITHRPSGIVVSMQDEKSQLQNRDKAMRVLRARLYEQALAEQQAELSADRRSQVGTGERAEKIRTYNYGERRVTDHRIKLTQHNLEDVLEGELDGFTAALQSDEKRRALEAAHHPTLDSR</sequence>
<comment type="subcellular location">
    <subcellularLocation>
        <location evidence="7">Cytoplasm</location>
    </subcellularLocation>
</comment>
<dbReference type="SMART" id="SM00937">
    <property type="entry name" value="PCRF"/>
    <property type="match status" value="1"/>
</dbReference>
<keyword evidence="12" id="KW-1185">Reference proteome</keyword>
<dbReference type="HAMAP" id="MF_00093">
    <property type="entry name" value="Rel_fac_1"/>
    <property type="match status" value="1"/>
</dbReference>
<dbReference type="Gene3D" id="3.30.160.20">
    <property type="match status" value="1"/>
</dbReference>
<comment type="PTM">
    <text evidence="7">Methylated by PrmC. Methylation increases the termination efficiency of RF1.</text>
</comment>
<dbReference type="AlphaFoldDB" id="A0A9E6XWG3"/>
<dbReference type="Pfam" id="PF00472">
    <property type="entry name" value="RF-1"/>
    <property type="match status" value="1"/>
</dbReference>
<feature type="region of interest" description="Disordered" evidence="9">
    <location>
        <begin position="1"/>
        <end position="24"/>
    </location>
</feature>
<evidence type="ECO:0000256" key="3">
    <source>
        <dbReference type="ARBA" id="ARBA00022481"/>
    </source>
</evidence>
<keyword evidence="5 7" id="KW-0648">Protein biosynthesis</keyword>
<feature type="coiled-coil region" evidence="8">
    <location>
        <begin position="104"/>
        <end position="131"/>
    </location>
</feature>
<keyword evidence="3 7" id="KW-0488">Methylation</keyword>
<organism evidence="11 12">
    <name type="scientific">Capillimicrobium parvum</name>
    <dbReference type="NCBI Taxonomy" id="2884022"/>
    <lineage>
        <taxon>Bacteria</taxon>
        <taxon>Bacillati</taxon>
        <taxon>Actinomycetota</taxon>
        <taxon>Thermoleophilia</taxon>
        <taxon>Solirubrobacterales</taxon>
        <taxon>Capillimicrobiaceae</taxon>
        <taxon>Capillimicrobium</taxon>
    </lineage>
</organism>
<dbReference type="Proteomes" id="UP001162834">
    <property type="component" value="Chromosome"/>
</dbReference>
<dbReference type="EMBL" id="CP087164">
    <property type="protein sequence ID" value="UGS35047.1"/>
    <property type="molecule type" value="Genomic_DNA"/>
</dbReference>
<dbReference type="FunFam" id="3.30.160.20:FF:000004">
    <property type="entry name" value="Peptide chain release factor 1"/>
    <property type="match status" value="1"/>
</dbReference>
<dbReference type="NCBIfam" id="NF001859">
    <property type="entry name" value="PRK00591.1"/>
    <property type="match status" value="1"/>
</dbReference>
<evidence type="ECO:0000256" key="8">
    <source>
        <dbReference type="SAM" id="Coils"/>
    </source>
</evidence>
<dbReference type="Gene3D" id="6.10.140.1950">
    <property type="match status" value="1"/>
</dbReference>
<proteinExistence type="inferred from homology"/>
<keyword evidence="8" id="KW-0175">Coiled coil</keyword>
<dbReference type="KEGG" id="sbae:DSM104329_01431"/>
<dbReference type="NCBIfam" id="TIGR00019">
    <property type="entry name" value="prfA"/>
    <property type="match status" value="1"/>
</dbReference>
<reference evidence="11" key="1">
    <citation type="journal article" date="2022" name="Int. J. Syst. Evol. Microbiol.">
        <title>Pseudomonas aegrilactucae sp. nov. and Pseudomonas morbosilactucae sp. nov., pathogens causing bacterial rot of lettuce in Japan.</title>
        <authorList>
            <person name="Sawada H."/>
            <person name="Fujikawa T."/>
            <person name="Satou M."/>
        </authorList>
    </citation>
    <scope>NUCLEOTIDE SEQUENCE</scope>
    <source>
        <strain evidence="11">0166_1</strain>
    </source>
</reference>
<gene>
    <name evidence="7 11" type="primary">prfA</name>
    <name evidence="11" type="ORF">DSM104329_01431</name>
</gene>
<evidence type="ECO:0000256" key="4">
    <source>
        <dbReference type="ARBA" id="ARBA00022490"/>
    </source>
</evidence>
<evidence type="ECO:0000256" key="9">
    <source>
        <dbReference type="SAM" id="MobiDB-lite"/>
    </source>
</evidence>
<dbReference type="Gene3D" id="3.30.70.1660">
    <property type="match status" value="1"/>
</dbReference>
<dbReference type="PROSITE" id="PS00745">
    <property type="entry name" value="RF_PROK_I"/>
    <property type="match status" value="1"/>
</dbReference>
<dbReference type="PANTHER" id="PTHR43804">
    <property type="entry name" value="LD18447P"/>
    <property type="match status" value="1"/>
</dbReference>
<evidence type="ECO:0000256" key="5">
    <source>
        <dbReference type="ARBA" id="ARBA00022917"/>
    </source>
</evidence>
<accession>A0A9E6XWG3</accession>
<feature type="modified residue" description="N5-methylglutamine" evidence="7">
    <location>
        <position position="257"/>
    </location>
</feature>
<dbReference type="InterPro" id="IPR004373">
    <property type="entry name" value="RF-1"/>
</dbReference>
<comment type="similarity">
    <text evidence="2 7">Belongs to the prokaryotic/mitochondrial release factor family.</text>
</comment>
<dbReference type="InterPro" id="IPR000352">
    <property type="entry name" value="Pep_chain_release_fac_I"/>
</dbReference>
<evidence type="ECO:0000256" key="2">
    <source>
        <dbReference type="ARBA" id="ARBA00010835"/>
    </source>
</evidence>
<dbReference type="PANTHER" id="PTHR43804:SF7">
    <property type="entry name" value="LD18447P"/>
    <property type="match status" value="1"/>
</dbReference>
<evidence type="ECO:0000256" key="7">
    <source>
        <dbReference type="HAMAP-Rule" id="MF_00093"/>
    </source>
</evidence>
<dbReference type="GO" id="GO:0005737">
    <property type="term" value="C:cytoplasm"/>
    <property type="evidence" value="ECO:0007669"/>
    <property type="project" value="UniProtKB-SubCell"/>
</dbReference>
<dbReference type="SUPFAM" id="SSF75620">
    <property type="entry name" value="Release factor"/>
    <property type="match status" value="1"/>
</dbReference>
<dbReference type="InterPro" id="IPR050057">
    <property type="entry name" value="Prokaryotic/Mito_RF"/>
</dbReference>
<name>A0A9E6XWG3_9ACTN</name>
<keyword evidence="4 7" id="KW-0963">Cytoplasm</keyword>
<evidence type="ECO:0000313" key="11">
    <source>
        <dbReference type="EMBL" id="UGS35047.1"/>
    </source>
</evidence>
<comment type="function">
    <text evidence="1 7">Peptide chain release factor 1 directs the termination of translation in response to the peptide chain termination codons UAG and UAA.</text>
</comment>
<evidence type="ECO:0000313" key="12">
    <source>
        <dbReference type="Proteomes" id="UP001162834"/>
    </source>
</evidence>
<dbReference type="Pfam" id="PF03462">
    <property type="entry name" value="PCRF"/>
    <property type="match status" value="1"/>
</dbReference>
<feature type="domain" description="Prokaryotic-type class I peptide chain release factors" evidence="10">
    <location>
        <begin position="250"/>
        <end position="266"/>
    </location>
</feature>
<evidence type="ECO:0000259" key="10">
    <source>
        <dbReference type="PROSITE" id="PS00745"/>
    </source>
</evidence>
<evidence type="ECO:0000256" key="1">
    <source>
        <dbReference type="ARBA" id="ARBA00002986"/>
    </source>
</evidence>
<protein>
    <recommendedName>
        <fullName evidence="6 7">Peptide chain release factor 1</fullName>
        <shortName evidence="7">RF-1</shortName>
    </recommendedName>
</protein>
<evidence type="ECO:0000256" key="6">
    <source>
        <dbReference type="ARBA" id="ARBA00050039"/>
    </source>
</evidence>
<dbReference type="InterPro" id="IPR045853">
    <property type="entry name" value="Pep_chain_release_fac_I_sf"/>
</dbReference>
<dbReference type="InterPro" id="IPR005139">
    <property type="entry name" value="PCRF"/>
</dbReference>
<dbReference type="GO" id="GO:0016149">
    <property type="term" value="F:translation release factor activity, codon specific"/>
    <property type="evidence" value="ECO:0007669"/>
    <property type="project" value="UniProtKB-UniRule"/>
</dbReference>